<dbReference type="EMBL" id="FOMH01000012">
    <property type="protein sequence ID" value="SFD81061.1"/>
    <property type="molecule type" value="Genomic_DNA"/>
</dbReference>
<keyword evidence="1" id="KW-0378">Hydrolase</keyword>
<dbReference type="OrthoDB" id="707631at2"/>
<dbReference type="AlphaFoldDB" id="A0A1I1VDA2"/>
<proteinExistence type="predicted"/>
<keyword evidence="2" id="KW-1185">Reference proteome</keyword>
<dbReference type="RefSeq" id="WP_091496982.1">
    <property type="nucleotide sequence ID" value="NZ_FOMH01000012.1"/>
</dbReference>
<dbReference type="STRING" id="739143.SAMN05216297_112109"/>
<gene>
    <name evidence="1" type="ORF">SAMN05216297_112109</name>
</gene>
<accession>A0A1I1VDA2</accession>
<name>A0A1I1VDA2_9FLAO</name>
<keyword evidence="1" id="KW-0347">Helicase</keyword>
<protein>
    <submittedName>
        <fullName evidence="1">Replication restart DNA helicase PriA</fullName>
    </submittedName>
</protein>
<dbReference type="GO" id="GO:0004386">
    <property type="term" value="F:helicase activity"/>
    <property type="evidence" value="ECO:0007669"/>
    <property type="project" value="UniProtKB-KW"/>
</dbReference>
<keyword evidence="1" id="KW-0067">ATP-binding</keyword>
<reference evidence="2" key="1">
    <citation type="submission" date="2016-10" db="EMBL/GenBank/DDBJ databases">
        <authorList>
            <person name="Varghese N."/>
            <person name="Submissions S."/>
        </authorList>
    </citation>
    <scope>NUCLEOTIDE SEQUENCE [LARGE SCALE GENOMIC DNA]</scope>
    <source>
        <strain evidence="2">CGMCC 1.10370</strain>
    </source>
</reference>
<dbReference type="Proteomes" id="UP000199672">
    <property type="component" value="Unassembled WGS sequence"/>
</dbReference>
<evidence type="ECO:0000313" key="1">
    <source>
        <dbReference type="EMBL" id="SFD81061.1"/>
    </source>
</evidence>
<organism evidence="1 2">
    <name type="scientific">Flavobacterium phragmitis</name>
    <dbReference type="NCBI Taxonomy" id="739143"/>
    <lineage>
        <taxon>Bacteria</taxon>
        <taxon>Pseudomonadati</taxon>
        <taxon>Bacteroidota</taxon>
        <taxon>Flavobacteriia</taxon>
        <taxon>Flavobacteriales</taxon>
        <taxon>Flavobacteriaceae</taxon>
        <taxon>Flavobacterium</taxon>
    </lineage>
</organism>
<keyword evidence="1" id="KW-0547">Nucleotide-binding</keyword>
<sequence>MERFQDENKWLGNFYKEIFVVCPKCECKGVLKEVPKNCECGKCTRMAFECKTCFYKIDEPVYHYKAYGKHYCGNCYEKFDYESQVFKERPETYLVKCPHCSFQEEIKPVVSRIRKESKKDGLVREPWHNLLLWFQKEVKGNIFWVYNQEHIIYLEKYIKADLRERNNNGSGNGTMLSRLPKFIKEAKNREKLLKILEKWKE</sequence>
<evidence type="ECO:0000313" key="2">
    <source>
        <dbReference type="Proteomes" id="UP000199672"/>
    </source>
</evidence>